<evidence type="ECO:0000313" key="3">
    <source>
        <dbReference type="Proteomes" id="UP000601055"/>
    </source>
</evidence>
<dbReference type="Pfam" id="PF00535">
    <property type="entry name" value="Glycos_transf_2"/>
    <property type="match status" value="1"/>
</dbReference>
<protein>
    <submittedName>
        <fullName evidence="2">Glycosyltransferase</fullName>
    </submittedName>
</protein>
<gene>
    <name evidence="2" type="ORF">GM921_01265</name>
</gene>
<dbReference type="InterPro" id="IPR029044">
    <property type="entry name" value="Nucleotide-diphossugar_trans"/>
</dbReference>
<sequence length="320" mass="36741">MYSEILETTITLEQIKIAILVPCYNVENYLPYLFEGIHAQSILFDEIICYDDCSQDNSAEIAQSLGAKVIKGITNKGAAFARNRLIEATTCNWVHFHDADDLIDSSFVEEFKHSIQNSLNTQSNCYLSNMDVKRGIHKEIQSTVVYNSEEIEKDAIKYFLENNGFALIGCYPIDLLKKIGGFREDIRGNEDPDLHIRLAAVGAHFICLNKALVTNITREDSFSVQNWLHCMKDKLTCLEHYHLVLNPKYFEIIGEQAAKLSNYFYKENEVDLSNKALNLALRTKVRTIKGTLFSEYISKLFGVAFYIWLSRRRIDYNLSK</sequence>
<keyword evidence="3" id="KW-1185">Reference proteome</keyword>
<organism evidence="2 3">
    <name type="scientific">Pedobacter planticolens</name>
    <dbReference type="NCBI Taxonomy" id="2679964"/>
    <lineage>
        <taxon>Bacteria</taxon>
        <taxon>Pseudomonadati</taxon>
        <taxon>Bacteroidota</taxon>
        <taxon>Sphingobacteriia</taxon>
        <taxon>Sphingobacteriales</taxon>
        <taxon>Sphingobacteriaceae</taxon>
        <taxon>Pedobacter</taxon>
    </lineage>
</organism>
<accession>A0A923DW17</accession>
<dbReference type="Proteomes" id="UP000601055">
    <property type="component" value="Unassembled WGS sequence"/>
</dbReference>
<dbReference type="PANTHER" id="PTHR43685:SF2">
    <property type="entry name" value="GLYCOSYLTRANSFERASE 2-LIKE DOMAIN-CONTAINING PROTEIN"/>
    <property type="match status" value="1"/>
</dbReference>
<proteinExistence type="predicted"/>
<dbReference type="PANTHER" id="PTHR43685">
    <property type="entry name" value="GLYCOSYLTRANSFERASE"/>
    <property type="match status" value="1"/>
</dbReference>
<dbReference type="SUPFAM" id="SSF53448">
    <property type="entry name" value="Nucleotide-diphospho-sugar transferases"/>
    <property type="match status" value="1"/>
</dbReference>
<dbReference type="AlphaFoldDB" id="A0A923DW17"/>
<dbReference type="CDD" id="cd00761">
    <property type="entry name" value="Glyco_tranf_GTA_type"/>
    <property type="match status" value="1"/>
</dbReference>
<dbReference type="EMBL" id="WNXD01000001">
    <property type="protein sequence ID" value="MBB2144101.1"/>
    <property type="molecule type" value="Genomic_DNA"/>
</dbReference>
<dbReference type="InterPro" id="IPR001173">
    <property type="entry name" value="Glyco_trans_2-like"/>
</dbReference>
<comment type="caution">
    <text evidence="2">The sequence shown here is derived from an EMBL/GenBank/DDBJ whole genome shotgun (WGS) entry which is preliminary data.</text>
</comment>
<feature type="domain" description="Glycosyltransferase 2-like" evidence="1">
    <location>
        <begin position="19"/>
        <end position="140"/>
    </location>
</feature>
<dbReference type="InterPro" id="IPR050834">
    <property type="entry name" value="Glycosyltransf_2"/>
</dbReference>
<dbReference type="Gene3D" id="3.90.550.10">
    <property type="entry name" value="Spore Coat Polysaccharide Biosynthesis Protein SpsA, Chain A"/>
    <property type="match status" value="1"/>
</dbReference>
<reference evidence="2" key="1">
    <citation type="submission" date="2019-11" db="EMBL/GenBank/DDBJ databases">
        <title>Description of Pedobacter sp. LMG 31464T.</title>
        <authorList>
            <person name="Carlier A."/>
            <person name="Qi S."/>
            <person name="Vandamme P."/>
        </authorList>
    </citation>
    <scope>NUCLEOTIDE SEQUENCE</scope>
    <source>
        <strain evidence="2">LMG 31464</strain>
    </source>
</reference>
<name>A0A923DW17_9SPHI</name>
<evidence type="ECO:0000313" key="2">
    <source>
        <dbReference type="EMBL" id="MBB2144101.1"/>
    </source>
</evidence>
<evidence type="ECO:0000259" key="1">
    <source>
        <dbReference type="Pfam" id="PF00535"/>
    </source>
</evidence>